<proteinExistence type="inferred from homology"/>
<dbReference type="EMBL" id="CP118246">
    <property type="protein sequence ID" value="WDR01795.1"/>
    <property type="molecule type" value="Genomic_DNA"/>
</dbReference>
<keyword evidence="8" id="KW-1185">Reference proteome</keyword>
<sequence length="198" mass="21346">MWRIGLTGSIASGKSTILDAFAALDVPVFSADRAVHDLYAGPAVAEVAKLFPDAIINGIVDRQTLGAELTKDPQRLEALEALIHPMVRERIAEFFEKAASDGAALAVVEVPLLFESGHDYGFDAIAVTLVDAVTQRQRALARPGMTVEKPDAILARQLPQAQKRERATYLFDSAGTIKQNQEMVAALVAAIRARQAKP</sequence>
<dbReference type="Gene3D" id="3.40.50.300">
    <property type="entry name" value="P-loop containing nucleotide triphosphate hydrolases"/>
    <property type="match status" value="1"/>
</dbReference>
<keyword evidence="3 5" id="KW-0067">ATP-binding</keyword>
<comment type="subcellular location">
    <subcellularLocation>
        <location evidence="5">Cytoplasm</location>
    </subcellularLocation>
</comment>
<dbReference type="CDD" id="cd02022">
    <property type="entry name" value="DPCK"/>
    <property type="match status" value="1"/>
</dbReference>
<keyword evidence="5 7" id="KW-0808">Transferase</keyword>
<comment type="similarity">
    <text evidence="1 5">Belongs to the CoaE family.</text>
</comment>
<comment type="catalytic activity">
    <reaction evidence="5">
        <text>3'-dephospho-CoA + ATP = ADP + CoA + H(+)</text>
        <dbReference type="Rhea" id="RHEA:18245"/>
        <dbReference type="ChEBI" id="CHEBI:15378"/>
        <dbReference type="ChEBI" id="CHEBI:30616"/>
        <dbReference type="ChEBI" id="CHEBI:57287"/>
        <dbReference type="ChEBI" id="CHEBI:57328"/>
        <dbReference type="ChEBI" id="CHEBI:456216"/>
        <dbReference type="EC" id="2.7.1.24"/>
    </reaction>
</comment>
<dbReference type="GO" id="GO:0004140">
    <property type="term" value="F:dephospho-CoA kinase activity"/>
    <property type="evidence" value="ECO:0007669"/>
    <property type="project" value="UniProtKB-EC"/>
</dbReference>
<dbReference type="EC" id="2.7.1.24" evidence="5 6"/>
<dbReference type="PROSITE" id="PS51219">
    <property type="entry name" value="DPCK"/>
    <property type="match status" value="1"/>
</dbReference>
<evidence type="ECO:0000256" key="1">
    <source>
        <dbReference type="ARBA" id="ARBA00009018"/>
    </source>
</evidence>
<evidence type="ECO:0000256" key="6">
    <source>
        <dbReference type="NCBIfam" id="TIGR00152"/>
    </source>
</evidence>
<dbReference type="SUPFAM" id="SSF52540">
    <property type="entry name" value="P-loop containing nucleoside triphosphate hydrolases"/>
    <property type="match status" value="1"/>
</dbReference>
<comment type="pathway">
    <text evidence="5">Cofactor biosynthesis; coenzyme A biosynthesis; CoA from (R)-pantothenate: step 5/5.</text>
</comment>
<feature type="binding site" evidence="5">
    <location>
        <begin position="11"/>
        <end position="16"/>
    </location>
    <ligand>
        <name>ATP</name>
        <dbReference type="ChEBI" id="CHEBI:30616"/>
    </ligand>
</feature>
<dbReference type="PANTHER" id="PTHR10695">
    <property type="entry name" value="DEPHOSPHO-COA KINASE-RELATED"/>
    <property type="match status" value="1"/>
</dbReference>
<dbReference type="Pfam" id="PF01121">
    <property type="entry name" value="CoaE"/>
    <property type="match status" value="1"/>
</dbReference>
<evidence type="ECO:0000256" key="5">
    <source>
        <dbReference type="HAMAP-Rule" id="MF_00376"/>
    </source>
</evidence>
<evidence type="ECO:0000256" key="4">
    <source>
        <dbReference type="ARBA" id="ARBA00022993"/>
    </source>
</evidence>
<comment type="function">
    <text evidence="5">Catalyzes the phosphorylation of the 3'-hydroxyl group of dephosphocoenzyme A to form coenzyme A.</text>
</comment>
<dbReference type="PANTHER" id="PTHR10695:SF46">
    <property type="entry name" value="BIFUNCTIONAL COENZYME A SYNTHASE-RELATED"/>
    <property type="match status" value="1"/>
</dbReference>
<keyword evidence="2 5" id="KW-0547">Nucleotide-binding</keyword>
<dbReference type="Proteomes" id="UP001220530">
    <property type="component" value="Chromosome"/>
</dbReference>
<dbReference type="HAMAP" id="MF_00376">
    <property type="entry name" value="Dephospho_CoA_kinase"/>
    <property type="match status" value="1"/>
</dbReference>
<keyword evidence="5 7" id="KW-0418">Kinase</keyword>
<evidence type="ECO:0000313" key="8">
    <source>
        <dbReference type="Proteomes" id="UP001220530"/>
    </source>
</evidence>
<accession>A0ABY7YL23</accession>
<gene>
    <name evidence="5 7" type="primary">coaE</name>
    <name evidence="7" type="ORF">PSQ19_13840</name>
</gene>
<keyword evidence="5" id="KW-0963">Cytoplasm</keyword>
<dbReference type="NCBIfam" id="TIGR00152">
    <property type="entry name" value="dephospho-CoA kinase"/>
    <property type="match status" value="1"/>
</dbReference>
<evidence type="ECO:0000256" key="2">
    <source>
        <dbReference type="ARBA" id="ARBA00022741"/>
    </source>
</evidence>
<keyword evidence="4 5" id="KW-0173">Coenzyme A biosynthesis</keyword>
<name>A0ABY7YL23_9HYPH</name>
<evidence type="ECO:0000313" key="7">
    <source>
        <dbReference type="EMBL" id="WDR01795.1"/>
    </source>
</evidence>
<dbReference type="InterPro" id="IPR001977">
    <property type="entry name" value="Depp_CoAkinase"/>
</dbReference>
<evidence type="ECO:0000256" key="3">
    <source>
        <dbReference type="ARBA" id="ARBA00022840"/>
    </source>
</evidence>
<organism evidence="7 8">
    <name type="scientific">Devosia algicola</name>
    <dbReference type="NCBI Taxonomy" id="3026418"/>
    <lineage>
        <taxon>Bacteria</taxon>
        <taxon>Pseudomonadati</taxon>
        <taxon>Pseudomonadota</taxon>
        <taxon>Alphaproteobacteria</taxon>
        <taxon>Hyphomicrobiales</taxon>
        <taxon>Devosiaceae</taxon>
        <taxon>Devosia</taxon>
    </lineage>
</organism>
<dbReference type="InterPro" id="IPR027417">
    <property type="entry name" value="P-loop_NTPase"/>
</dbReference>
<protein>
    <recommendedName>
        <fullName evidence="5 6">Dephospho-CoA kinase</fullName>
        <ecNumber evidence="5 6">2.7.1.24</ecNumber>
    </recommendedName>
    <alternativeName>
        <fullName evidence="5">Dephosphocoenzyme A kinase</fullName>
    </alternativeName>
</protein>
<reference evidence="7 8" key="1">
    <citation type="submission" date="2023-02" db="EMBL/GenBank/DDBJ databases">
        <title>Devosia algicola sp. nov., isolated from the phycosphere of marine algae.</title>
        <authorList>
            <person name="Kim J.M."/>
            <person name="Lee J.K."/>
            <person name="Choi B.J."/>
            <person name="Bayburt H."/>
            <person name="Jeon C.O."/>
        </authorList>
    </citation>
    <scope>NUCLEOTIDE SEQUENCE [LARGE SCALE GENOMIC DNA]</scope>
    <source>
        <strain evidence="7 8">G20-9</strain>
    </source>
</reference>